<keyword evidence="3" id="KW-1185">Reference proteome</keyword>
<dbReference type="RefSeq" id="WP_128700360.1">
    <property type="nucleotide sequence ID" value="NZ_CP019384.1"/>
</dbReference>
<feature type="transmembrane region" description="Helical" evidence="1">
    <location>
        <begin position="21"/>
        <end position="46"/>
    </location>
</feature>
<feature type="transmembrane region" description="Helical" evidence="1">
    <location>
        <begin position="52"/>
        <end position="85"/>
    </location>
</feature>
<dbReference type="EMBL" id="CP019384">
    <property type="protein sequence ID" value="QAT17527.1"/>
    <property type="molecule type" value="Genomic_DNA"/>
</dbReference>
<dbReference type="KEGG" id="vai:BU251_07265"/>
<evidence type="ECO:0000313" key="3">
    <source>
        <dbReference type="Proteomes" id="UP000287243"/>
    </source>
</evidence>
<organism evidence="2 3">
    <name type="scientific">Velamenicoccus archaeovorus</name>
    <dbReference type="NCBI Taxonomy" id="1930593"/>
    <lineage>
        <taxon>Bacteria</taxon>
        <taxon>Pseudomonadati</taxon>
        <taxon>Candidatus Omnitrophota</taxon>
        <taxon>Candidatus Velamenicoccus</taxon>
    </lineage>
</organism>
<reference evidence="2 3" key="1">
    <citation type="submission" date="2017-01" db="EMBL/GenBank/DDBJ databases">
        <title>First insights into the biology of 'candidatus Vampirococcus archaeovorus'.</title>
        <authorList>
            <person name="Kizina J."/>
            <person name="Jordan S."/>
            <person name="Stueber K."/>
            <person name="Reinhardt R."/>
            <person name="Harder J."/>
        </authorList>
    </citation>
    <scope>NUCLEOTIDE SEQUENCE [LARGE SCALE GENOMIC DNA]</scope>
    <source>
        <strain evidence="2 3">LiM</strain>
    </source>
</reference>
<keyword evidence="1" id="KW-1133">Transmembrane helix</keyword>
<gene>
    <name evidence="2" type="ORF">BU251_07265</name>
</gene>
<dbReference type="AlphaFoldDB" id="A0A410P5R0"/>
<name>A0A410P5R0_VELA1</name>
<evidence type="ECO:0000256" key="1">
    <source>
        <dbReference type="SAM" id="Phobius"/>
    </source>
</evidence>
<dbReference type="Proteomes" id="UP000287243">
    <property type="component" value="Chromosome"/>
</dbReference>
<accession>A0A410P5R0</accession>
<keyword evidence="1" id="KW-0812">Transmembrane</keyword>
<keyword evidence="1" id="KW-0472">Membrane</keyword>
<evidence type="ECO:0000313" key="2">
    <source>
        <dbReference type="EMBL" id="QAT17527.1"/>
    </source>
</evidence>
<sequence length="108" mass="12347">MKIYFHSERFQLGGWPQRVAAFFIMLGGLAFLAGGLLLVALLVRWAFAQGIFFGFVFLFLVFPLIGRFLFFLFLIGLPAFLSWFFSLGSPKREPKDDDVIDVPHKIVK</sequence>
<proteinExistence type="predicted"/>
<protein>
    <submittedName>
        <fullName evidence="2">Uncharacterized protein</fullName>
    </submittedName>
</protein>